<comment type="caution">
    <text evidence="1">The sequence shown here is derived from an EMBL/GenBank/DDBJ whole genome shotgun (WGS) entry which is preliminary data.</text>
</comment>
<proteinExistence type="predicted"/>
<accession>W9GHN5</accession>
<evidence type="ECO:0000313" key="2">
    <source>
        <dbReference type="Proteomes" id="UP000019494"/>
    </source>
</evidence>
<evidence type="ECO:0000313" key="1">
    <source>
        <dbReference type="EMBL" id="EWT05741.1"/>
    </source>
</evidence>
<reference evidence="2" key="1">
    <citation type="submission" date="2013-08" db="EMBL/GenBank/DDBJ databases">
        <title>Intrasporangium oryzae NRRL B-24470.</title>
        <authorList>
            <person name="Liu H."/>
            <person name="Wang G."/>
        </authorList>
    </citation>
    <scope>NUCLEOTIDE SEQUENCE [LARGE SCALE GENOMIC DNA]</scope>
    <source>
        <strain evidence="2">Q5-1</strain>
    </source>
</reference>
<gene>
    <name evidence="1" type="ORF">N864_02725</name>
</gene>
<keyword evidence="2" id="KW-1185">Reference proteome</keyword>
<dbReference type="Proteomes" id="UP000019494">
    <property type="component" value="Unassembled WGS sequence"/>
</dbReference>
<protein>
    <recommendedName>
        <fullName evidence="3">Hydantoinase</fullName>
    </recommendedName>
</protein>
<dbReference type="EMBL" id="AWQS01000090">
    <property type="protein sequence ID" value="EWT05741.1"/>
    <property type="molecule type" value="Genomic_DNA"/>
</dbReference>
<dbReference type="AlphaFoldDB" id="W9GHN5"/>
<organism evidence="1 2">
    <name type="scientific">Intrasporangium chromatireducens Q5-1</name>
    <dbReference type="NCBI Taxonomy" id="584657"/>
    <lineage>
        <taxon>Bacteria</taxon>
        <taxon>Bacillati</taxon>
        <taxon>Actinomycetota</taxon>
        <taxon>Actinomycetes</taxon>
        <taxon>Micrococcales</taxon>
        <taxon>Intrasporangiaceae</taxon>
        <taxon>Intrasporangium</taxon>
    </lineage>
</organism>
<sequence>MRENGTVSGTVGVTISPRTMTVATLCTTEDGTCVPSSVVRAVGPDEPVGAGLAAALDEMQPAPSRVVADIGPVLDHWVTQLSPGGASPSPIGKVTVVRVSPTPVTVATPFDGWPERLGHQVDGGWVHLAGGVDLHGGRVIPEDTSAIDDAIRLAERRGSAAICVSGMGALLDSEVEHRVAEHLLRAAPGCRVVLAHETGGRRFLERERSAILAASLLPATSALLDDLETGAARAGCSLSLVGADGARLGVEDARALPTRLLGSTNGLVAQGAAAVAGVPTAVIVVWVGDHARLLTIEQGVLRARTMRRSARLGDLRFSQRHAVESILKGPAVAALTRDLVDDRPVVLTQVPTDDDAADGFQALTSTLAAQLPHAHMVRQEAATLAALGARASLPQSEIVRYAVVSGRDEVEQVRHFLLQIAQGRVLAAADGPVELRTIADHYSPLSFLTAGPVLLRAHVVGFPTDAG</sequence>
<name>W9GHN5_9MICO</name>
<evidence type="ECO:0008006" key="3">
    <source>
        <dbReference type="Google" id="ProtNLM"/>
    </source>
</evidence>